<feature type="chain" id="PRO_5019040371" description="Tetratricopeptide repeat protein" evidence="1">
    <location>
        <begin position="20"/>
        <end position="378"/>
    </location>
</feature>
<dbReference type="EMBL" id="SACM01000001">
    <property type="protein sequence ID" value="RVT87533.1"/>
    <property type="molecule type" value="Genomic_DNA"/>
</dbReference>
<sequence length="378" mass="41765">MKHLLLPLAGLLTATLLHAMPVTPTDDAQVLLRLDGDAGPRATVRQWRQQLRQNPLDRATALRLAQHGLHEARRLGDARPAGQALAALAPFGDDPPVEVAVLRATLLQHLHRFDEAIALLKASPTRPPLPPQGWLLLASIHRTQGRLAESDRACDGLAASGARFHASACRLENQGLRQPSQGLARWETLIGTPGLDAPTQAWLWASKGEQQWRAGQVHAAEASLRRALSLNDEPHTRVLLADLLAEQTTRLREALDLLLPLALSDAVLVRLTHWGERLAHPRTADWRNELQARQTQADERQVLGLAPTHGREQAWWWLTRDPARALALAERNAQTQREPIDLLIWARAAQAAGQPQALRHALQTAARLEIRDARMPAL</sequence>
<dbReference type="Proteomes" id="UP000288587">
    <property type="component" value="Unassembled WGS sequence"/>
</dbReference>
<dbReference type="Gene3D" id="1.25.40.10">
    <property type="entry name" value="Tetratricopeptide repeat domain"/>
    <property type="match status" value="1"/>
</dbReference>
<dbReference type="RefSeq" id="WP_127679794.1">
    <property type="nucleotide sequence ID" value="NZ_SACM01000001.1"/>
</dbReference>
<dbReference type="OrthoDB" id="9777400at2"/>
<protein>
    <recommendedName>
        <fullName evidence="4">Tetratricopeptide repeat protein</fullName>
    </recommendedName>
</protein>
<accession>A0A437LQP8</accession>
<comment type="caution">
    <text evidence="2">The sequence shown here is derived from an EMBL/GenBank/DDBJ whole genome shotgun (WGS) entry which is preliminary data.</text>
</comment>
<keyword evidence="1" id="KW-0732">Signal</keyword>
<dbReference type="InterPro" id="IPR011990">
    <property type="entry name" value="TPR-like_helical_dom_sf"/>
</dbReference>
<organism evidence="2 3">
    <name type="scientific">Inhella crocodyli</name>
    <dbReference type="NCBI Taxonomy" id="2499851"/>
    <lineage>
        <taxon>Bacteria</taxon>
        <taxon>Pseudomonadati</taxon>
        <taxon>Pseudomonadota</taxon>
        <taxon>Betaproteobacteria</taxon>
        <taxon>Burkholderiales</taxon>
        <taxon>Sphaerotilaceae</taxon>
        <taxon>Inhella</taxon>
    </lineage>
</organism>
<name>A0A437LQP8_9BURK</name>
<dbReference type="AlphaFoldDB" id="A0A437LQP8"/>
<evidence type="ECO:0008006" key="4">
    <source>
        <dbReference type="Google" id="ProtNLM"/>
    </source>
</evidence>
<evidence type="ECO:0000313" key="2">
    <source>
        <dbReference type="EMBL" id="RVT87533.1"/>
    </source>
</evidence>
<evidence type="ECO:0000256" key="1">
    <source>
        <dbReference type="SAM" id="SignalP"/>
    </source>
</evidence>
<evidence type="ECO:0000313" key="3">
    <source>
        <dbReference type="Proteomes" id="UP000288587"/>
    </source>
</evidence>
<keyword evidence="3" id="KW-1185">Reference proteome</keyword>
<proteinExistence type="predicted"/>
<dbReference type="SUPFAM" id="SSF48452">
    <property type="entry name" value="TPR-like"/>
    <property type="match status" value="1"/>
</dbReference>
<feature type="signal peptide" evidence="1">
    <location>
        <begin position="1"/>
        <end position="19"/>
    </location>
</feature>
<gene>
    <name evidence="2" type="ORF">EOD73_00440</name>
</gene>
<reference evidence="2 3" key="1">
    <citation type="submission" date="2019-01" db="EMBL/GenBank/DDBJ databases">
        <authorList>
            <person name="Chen W.-M."/>
        </authorList>
    </citation>
    <scope>NUCLEOTIDE SEQUENCE [LARGE SCALE GENOMIC DNA]</scope>
    <source>
        <strain evidence="2 3">CCP-18</strain>
    </source>
</reference>